<feature type="compositionally biased region" description="Basic and acidic residues" evidence="1">
    <location>
        <begin position="14"/>
        <end position="24"/>
    </location>
</feature>
<name>A0ABD1ZCR4_9MARC</name>
<feature type="compositionally biased region" description="Basic and acidic residues" evidence="1">
    <location>
        <begin position="162"/>
        <end position="187"/>
    </location>
</feature>
<keyword evidence="3" id="KW-1185">Reference proteome</keyword>
<proteinExistence type="predicted"/>
<accession>A0ABD1ZCR4</accession>
<organism evidence="2 3">
    <name type="scientific">Riccia fluitans</name>
    <dbReference type="NCBI Taxonomy" id="41844"/>
    <lineage>
        <taxon>Eukaryota</taxon>
        <taxon>Viridiplantae</taxon>
        <taxon>Streptophyta</taxon>
        <taxon>Embryophyta</taxon>
        <taxon>Marchantiophyta</taxon>
        <taxon>Marchantiopsida</taxon>
        <taxon>Marchantiidae</taxon>
        <taxon>Marchantiales</taxon>
        <taxon>Ricciaceae</taxon>
        <taxon>Riccia</taxon>
    </lineage>
</organism>
<gene>
    <name evidence="2" type="ORF">R1flu_017311</name>
</gene>
<evidence type="ECO:0000313" key="2">
    <source>
        <dbReference type="EMBL" id="KAL2649183.1"/>
    </source>
</evidence>
<dbReference type="Proteomes" id="UP001605036">
    <property type="component" value="Unassembled WGS sequence"/>
</dbReference>
<reference evidence="2 3" key="1">
    <citation type="submission" date="2024-09" db="EMBL/GenBank/DDBJ databases">
        <title>Chromosome-scale assembly of Riccia fluitans.</title>
        <authorList>
            <person name="Paukszto L."/>
            <person name="Sawicki J."/>
            <person name="Karawczyk K."/>
            <person name="Piernik-Szablinska J."/>
            <person name="Szczecinska M."/>
            <person name="Mazdziarz M."/>
        </authorList>
    </citation>
    <scope>NUCLEOTIDE SEQUENCE [LARGE SCALE GENOMIC DNA]</scope>
    <source>
        <strain evidence="2">Rf_01</strain>
        <tissue evidence="2">Aerial parts of the thallus</tissue>
    </source>
</reference>
<feature type="region of interest" description="Disordered" evidence="1">
    <location>
        <begin position="1"/>
        <end position="34"/>
    </location>
</feature>
<dbReference type="EMBL" id="JBHFFA010000001">
    <property type="protein sequence ID" value="KAL2649183.1"/>
    <property type="molecule type" value="Genomic_DNA"/>
</dbReference>
<feature type="compositionally biased region" description="Polar residues" evidence="1">
    <location>
        <begin position="1"/>
        <end position="10"/>
    </location>
</feature>
<evidence type="ECO:0000313" key="3">
    <source>
        <dbReference type="Proteomes" id="UP001605036"/>
    </source>
</evidence>
<protein>
    <submittedName>
        <fullName evidence="2">Uncharacterized protein</fullName>
    </submittedName>
</protein>
<comment type="caution">
    <text evidence="2">The sequence shown here is derived from an EMBL/GenBank/DDBJ whole genome shotgun (WGS) entry which is preliminary data.</text>
</comment>
<evidence type="ECO:0000256" key="1">
    <source>
        <dbReference type="SAM" id="MobiDB-lite"/>
    </source>
</evidence>
<feature type="region of interest" description="Disordered" evidence="1">
    <location>
        <begin position="131"/>
        <end position="187"/>
    </location>
</feature>
<sequence length="187" mass="21455">MEQLNQTWQPKRQRSNERNRDETILRGANGQGTSDKIVVNDRCRAETSVQKQACEKSNRRQACSRMNVVQQMRDRELMLERTKQHTNATSNKCRNGKNVETGRRNVEGRKTSEEQNVEAEATSVRNMRVGRAVQRSERRTCEGNQPGAAEMHNGRGTGTEATNDRGTGRKRQNTCERRDMRGHEWGP</sequence>
<dbReference type="AlphaFoldDB" id="A0ABD1ZCR4"/>